<proteinExistence type="predicted"/>
<evidence type="ECO:0000313" key="2">
    <source>
        <dbReference type="EMBL" id="KAK2025588.1"/>
    </source>
</evidence>
<evidence type="ECO:0000313" key="3">
    <source>
        <dbReference type="Proteomes" id="UP001232148"/>
    </source>
</evidence>
<keyword evidence="3" id="KW-1185">Reference proteome</keyword>
<accession>A0AAD9M1I1</accession>
<protein>
    <submittedName>
        <fullName evidence="2">Uncharacterized protein</fullName>
    </submittedName>
</protein>
<dbReference type="AlphaFoldDB" id="A0AAD9M1I1"/>
<feature type="compositionally biased region" description="Low complexity" evidence="1">
    <location>
        <begin position="144"/>
        <end position="165"/>
    </location>
</feature>
<sequence>MVNPSFLKRTDWDAGTSEMWMVDGGRAPLRRQDKGGRKVGEVAQHIFVAAGGRNTGFPPSLGETHTLRALPHLDDGTKTRRGAPPYSETNGVLDDVGSLCRACTHRPRCSGPGLLSVWAFFALADRCRDHDDDDDDNENATACSLRPSLSSDSSDLIQDGSADVR</sequence>
<reference evidence="2" key="1">
    <citation type="submission" date="2021-06" db="EMBL/GenBank/DDBJ databases">
        <title>Comparative genomics, transcriptomics and evolutionary studies reveal genomic signatures of adaptation to plant cell wall in hemibiotrophic fungi.</title>
        <authorList>
            <consortium name="DOE Joint Genome Institute"/>
            <person name="Baroncelli R."/>
            <person name="Diaz J.F."/>
            <person name="Benocci T."/>
            <person name="Peng M."/>
            <person name="Battaglia E."/>
            <person name="Haridas S."/>
            <person name="Andreopoulos W."/>
            <person name="Labutti K."/>
            <person name="Pangilinan J."/>
            <person name="Floch G.L."/>
            <person name="Makela M.R."/>
            <person name="Henrissat B."/>
            <person name="Grigoriev I.V."/>
            <person name="Crouch J.A."/>
            <person name="De Vries R.P."/>
            <person name="Sukno S.A."/>
            <person name="Thon M.R."/>
        </authorList>
    </citation>
    <scope>NUCLEOTIDE SEQUENCE</scope>
    <source>
        <strain evidence="2">MAFF235873</strain>
    </source>
</reference>
<name>A0AAD9M1I1_9PEZI</name>
<dbReference type="EMBL" id="MU842934">
    <property type="protein sequence ID" value="KAK2025588.1"/>
    <property type="molecule type" value="Genomic_DNA"/>
</dbReference>
<comment type="caution">
    <text evidence="2">The sequence shown here is derived from an EMBL/GenBank/DDBJ whole genome shotgun (WGS) entry which is preliminary data.</text>
</comment>
<evidence type="ECO:0000256" key="1">
    <source>
        <dbReference type="SAM" id="MobiDB-lite"/>
    </source>
</evidence>
<gene>
    <name evidence="2" type="ORF">LX32DRAFT_655366</name>
</gene>
<dbReference type="Proteomes" id="UP001232148">
    <property type="component" value="Unassembled WGS sequence"/>
</dbReference>
<organism evidence="2 3">
    <name type="scientific">Colletotrichum zoysiae</name>
    <dbReference type="NCBI Taxonomy" id="1216348"/>
    <lineage>
        <taxon>Eukaryota</taxon>
        <taxon>Fungi</taxon>
        <taxon>Dikarya</taxon>
        <taxon>Ascomycota</taxon>
        <taxon>Pezizomycotina</taxon>
        <taxon>Sordariomycetes</taxon>
        <taxon>Hypocreomycetidae</taxon>
        <taxon>Glomerellales</taxon>
        <taxon>Glomerellaceae</taxon>
        <taxon>Colletotrichum</taxon>
        <taxon>Colletotrichum graminicola species complex</taxon>
    </lineage>
</organism>
<feature type="region of interest" description="Disordered" evidence="1">
    <location>
        <begin position="130"/>
        <end position="165"/>
    </location>
</feature>